<dbReference type="EMBL" id="FOUY01000101">
    <property type="protein sequence ID" value="SFO59651.1"/>
    <property type="molecule type" value="Genomic_DNA"/>
</dbReference>
<dbReference type="GO" id="GO:0003700">
    <property type="term" value="F:DNA-binding transcription factor activity"/>
    <property type="evidence" value="ECO:0007669"/>
    <property type="project" value="InterPro"/>
</dbReference>
<dbReference type="InterPro" id="IPR023187">
    <property type="entry name" value="Tscrpt_reg_MarR-type_CS"/>
</dbReference>
<name>A0A1I5IHV2_PSUAM</name>
<reference evidence="5 6" key="1">
    <citation type="submission" date="2016-10" db="EMBL/GenBank/DDBJ databases">
        <authorList>
            <person name="de Groot N.N."/>
        </authorList>
    </citation>
    <scope>NUCLEOTIDE SEQUENCE [LARGE SCALE GENOMIC DNA]</scope>
    <source>
        <strain evidence="5 6">CGMCC 4.1877</strain>
    </source>
</reference>
<dbReference type="PROSITE" id="PS01117">
    <property type="entry name" value="HTH_MARR_1"/>
    <property type="match status" value="1"/>
</dbReference>
<dbReference type="RefSeq" id="WP_093357298.1">
    <property type="nucleotide sequence ID" value="NZ_FOUY01000101.1"/>
</dbReference>
<evidence type="ECO:0000313" key="5">
    <source>
        <dbReference type="EMBL" id="SFO59651.1"/>
    </source>
</evidence>
<protein>
    <submittedName>
        <fullName evidence="5">Transcriptional regulator</fullName>
    </submittedName>
</protein>
<dbReference type="Pfam" id="PF12802">
    <property type="entry name" value="MarR_2"/>
    <property type="match status" value="1"/>
</dbReference>
<dbReference type="STRING" id="260086.SAMN05216207_11016"/>
<evidence type="ECO:0000259" key="4">
    <source>
        <dbReference type="PROSITE" id="PS50995"/>
    </source>
</evidence>
<proteinExistence type="predicted"/>
<dbReference type="PRINTS" id="PR00598">
    <property type="entry name" value="HTHMARR"/>
</dbReference>
<evidence type="ECO:0000256" key="1">
    <source>
        <dbReference type="ARBA" id="ARBA00023015"/>
    </source>
</evidence>
<dbReference type="PROSITE" id="PS50995">
    <property type="entry name" value="HTH_MARR_2"/>
    <property type="match status" value="1"/>
</dbReference>
<feature type="domain" description="HTH marR-type" evidence="4">
    <location>
        <begin position="15"/>
        <end position="148"/>
    </location>
</feature>
<dbReference type="InterPro" id="IPR036390">
    <property type="entry name" value="WH_DNA-bd_sf"/>
</dbReference>
<dbReference type="GO" id="GO:0003677">
    <property type="term" value="F:DNA binding"/>
    <property type="evidence" value="ECO:0007669"/>
    <property type="project" value="UniProtKB-KW"/>
</dbReference>
<gene>
    <name evidence="5" type="ORF">SAMN05216207_11016</name>
</gene>
<dbReference type="Proteomes" id="UP000199614">
    <property type="component" value="Unassembled WGS sequence"/>
</dbReference>
<sequence>METTGTRPVERPAGLGGLGYRLAFVARQARAGFEQRLVDDTGVSFAAWTVLETLTAHGPMIQRDLAETLEITGQTLARQVDRMVASGWLRRDGVAHDRRATRISVTSQGQVVHQRVATVTKQANEQLTQGMSESEIATLDALLTRVLANTYTSR</sequence>
<dbReference type="InterPro" id="IPR036388">
    <property type="entry name" value="WH-like_DNA-bd_sf"/>
</dbReference>
<dbReference type="PANTHER" id="PTHR33164:SF43">
    <property type="entry name" value="HTH-TYPE TRANSCRIPTIONAL REPRESSOR YETL"/>
    <property type="match status" value="1"/>
</dbReference>
<keyword evidence="2" id="KW-0238">DNA-binding</keyword>
<evidence type="ECO:0000313" key="6">
    <source>
        <dbReference type="Proteomes" id="UP000199614"/>
    </source>
</evidence>
<keyword evidence="3" id="KW-0804">Transcription</keyword>
<dbReference type="SMART" id="SM00347">
    <property type="entry name" value="HTH_MARR"/>
    <property type="match status" value="1"/>
</dbReference>
<organism evidence="5 6">
    <name type="scientific">Pseudonocardia ammonioxydans</name>
    <dbReference type="NCBI Taxonomy" id="260086"/>
    <lineage>
        <taxon>Bacteria</taxon>
        <taxon>Bacillati</taxon>
        <taxon>Actinomycetota</taxon>
        <taxon>Actinomycetes</taxon>
        <taxon>Pseudonocardiales</taxon>
        <taxon>Pseudonocardiaceae</taxon>
        <taxon>Pseudonocardia</taxon>
    </lineage>
</organism>
<dbReference type="PANTHER" id="PTHR33164">
    <property type="entry name" value="TRANSCRIPTIONAL REGULATOR, MARR FAMILY"/>
    <property type="match status" value="1"/>
</dbReference>
<evidence type="ECO:0000256" key="3">
    <source>
        <dbReference type="ARBA" id="ARBA00023163"/>
    </source>
</evidence>
<dbReference type="AlphaFoldDB" id="A0A1I5IHV2"/>
<keyword evidence="1" id="KW-0805">Transcription regulation</keyword>
<dbReference type="InterPro" id="IPR039422">
    <property type="entry name" value="MarR/SlyA-like"/>
</dbReference>
<accession>A0A1I5IHV2</accession>
<evidence type="ECO:0000256" key="2">
    <source>
        <dbReference type="ARBA" id="ARBA00023125"/>
    </source>
</evidence>
<dbReference type="OrthoDB" id="391755at2"/>
<dbReference type="SUPFAM" id="SSF46785">
    <property type="entry name" value="Winged helix' DNA-binding domain"/>
    <property type="match status" value="1"/>
</dbReference>
<keyword evidence="6" id="KW-1185">Reference proteome</keyword>
<dbReference type="Gene3D" id="1.10.10.10">
    <property type="entry name" value="Winged helix-like DNA-binding domain superfamily/Winged helix DNA-binding domain"/>
    <property type="match status" value="1"/>
</dbReference>
<dbReference type="GO" id="GO:0006950">
    <property type="term" value="P:response to stress"/>
    <property type="evidence" value="ECO:0007669"/>
    <property type="project" value="TreeGrafter"/>
</dbReference>
<dbReference type="InterPro" id="IPR000835">
    <property type="entry name" value="HTH_MarR-typ"/>
</dbReference>